<dbReference type="OrthoDB" id="3689969at2759"/>
<organism evidence="2 3">
    <name type="scientific">Ascochyta lentis</name>
    <dbReference type="NCBI Taxonomy" id="205686"/>
    <lineage>
        <taxon>Eukaryota</taxon>
        <taxon>Fungi</taxon>
        <taxon>Dikarya</taxon>
        <taxon>Ascomycota</taxon>
        <taxon>Pezizomycotina</taxon>
        <taxon>Dothideomycetes</taxon>
        <taxon>Pleosporomycetidae</taxon>
        <taxon>Pleosporales</taxon>
        <taxon>Pleosporineae</taxon>
        <taxon>Didymellaceae</taxon>
        <taxon>Ascochyta</taxon>
    </lineage>
</organism>
<feature type="coiled-coil region" evidence="1">
    <location>
        <begin position="351"/>
        <end position="385"/>
    </location>
</feature>
<proteinExistence type="predicted"/>
<keyword evidence="3" id="KW-1185">Reference proteome</keyword>
<comment type="caution">
    <text evidence="2">The sequence shown here is derived from an EMBL/GenBank/DDBJ whole genome shotgun (WGS) entry which is preliminary data.</text>
</comment>
<evidence type="ECO:0000256" key="1">
    <source>
        <dbReference type="SAM" id="Coils"/>
    </source>
</evidence>
<gene>
    <name evidence="2" type="ORF">EKO04_007479</name>
</gene>
<dbReference type="EMBL" id="RZGK01000013">
    <property type="protein sequence ID" value="KAF9694398.1"/>
    <property type="molecule type" value="Genomic_DNA"/>
</dbReference>
<dbReference type="AlphaFoldDB" id="A0A8H7J357"/>
<accession>A0A8H7J357</accession>
<reference evidence="2" key="1">
    <citation type="submission" date="2018-12" db="EMBL/GenBank/DDBJ databases">
        <authorList>
            <person name="Syme R.A."/>
            <person name="Farfan-Caceres L."/>
            <person name="Lichtenzveig J."/>
        </authorList>
    </citation>
    <scope>NUCLEOTIDE SEQUENCE</scope>
    <source>
        <strain evidence="2">Al4</strain>
    </source>
</reference>
<name>A0A8H7J357_9PLEO</name>
<protein>
    <submittedName>
        <fullName evidence="2">Uncharacterized protein</fullName>
    </submittedName>
</protein>
<sequence>MIPKILTSTTLGAVTSWAWKNFSDDFAKIPTCKDYTLQRFHLPGFGNNGQFKGIVIGTASEEIREDQRATVDVLAWLEGHQIAVGYISQLGWKIHAVNYDDILDASIHFNAPFSWVLAAADETAVLRFESLIRHSFLARGFKNAIKGKGNLSKFRDHFPGACRDVAQKATAISAEWEKITAPLEPGSIAHIEQIPESGDMILSVDLSSDDLIIVDSVTTESIVQEVASEVLPVEAQVVNLNDVRTQVGAETRSQRMRLSTTLNTKDVERKAEKPRTPIITPHTTDPTTKPVATIATTASQTLHGLEMAAFSLAGQRHTSSDSFQDQLQRIPEDYTQSNTSLAVQADTHITNTNSDNENGNLRSRIHNLENDLVSVEAEKINAMKELAVWKDRYALLNAEVEYERNEAVCWKDRHSGAVDDVRRAREAEKAWELKHVALKTTLGNVLGAQS</sequence>
<dbReference type="Proteomes" id="UP000651452">
    <property type="component" value="Unassembled WGS sequence"/>
</dbReference>
<reference evidence="2" key="2">
    <citation type="submission" date="2020-09" db="EMBL/GenBank/DDBJ databases">
        <title>Reference genome assembly for Australian Ascochyta lentis isolate Al4.</title>
        <authorList>
            <person name="Lee R.C."/>
            <person name="Farfan-Caceres L.M."/>
            <person name="Debler J.W."/>
            <person name="Williams A.H."/>
            <person name="Henares B.M."/>
        </authorList>
    </citation>
    <scope>NUCLEOTIDE SEQUENCE</scope>
    <source>
        <strain evidence="2">Al4</strain>
    </source>
</reference>
<evidence type="ECO:0000313" key="3">
    <source>
        <dbReference type="Proteomes" id="UP000651452"/>
    </source>
</evidence>
<keyword evidence="1" id="KW-0175">Coiled coil</keyword>
<evidence type="ECO:0000313" key="2">
    <source>
        <dbReference type="EMBL" id="KAF9694398.1"/>
    </source>
</evidence>